<evidence type="ECO:0000256" key="2">
    <source>
        <dbReference type="ARBA" id="ARBA00022793"/>
    </source>
</evidence>
<organism evidence="9 10">
    <name type="scientific">Anaerococcus faecalis</name>
    <dbReference type="NCBI Taxonomy" id="2742993"/>
    <lineage>
        <taxon>Bacteria</taxon>
        <taxon>Bacillati</taxon>
        <taxon>Bacillota</taxon>
        <taxon>Tissierellia</taxon>
        <taxon>Tissierellales</taxon>
        <taxon>Peptoniphilaceae</taxon>
        <taxon>Anaerococcus</taxon>
    </lineage>
</organism>
<evidence type="ECO:0000256" key="7">
    <source>
        <dbReference type="RuleBase" id="RU003738"/>
    </source>
</evidence>
<gene>
    <name evidence="5 9" type="primary">lysA</name>
    <name evidence="9" type="ORF">HV819_03110</name>
</gene>
<dbReference type="InterPro" id="IPR009006">
    <property type="entry name" value="Ala_racemase/Decarboxylase_C"/>
</dbReference>
<keyword evidence="5" id="KW-0028">Amino-acid biosynthesis</keyword>
<dbReference type="InterPro" id="IPR000183">
    <property type="entry name" value="Orn/DAP/Arg_de-COase"/>
</dbReference>
<dbReference type="PANTHER" id="PTHR43727:SF2">
    <property type="entry name" value="GROUP IV DECARBOXYLASE"/>
    <property type="match status" value="1"/>
</dbReference>
<dbReference type="Gene3D" id="2.40.37.10">
    <property type="entry name" value="Lyase, Ornithine Decarboxylase, Chain A, domain 1"/>
    <property type="match status" value="1"/>
</dbReference>
<keyword evidence="3 5" id="KW-0663">Pyridoxal phosphate</keyword>
<dbReference type="PRINTS" id="PR01179">
    <property type="entry name" value="ODADCRBXLASE"/>
</dbReference>
<comment type="catalytic activity">
    <reaction evidence="5 7">
        <text>meso-2,6-diaminopimelate + H(+) = L-lysine + CO2</text>
        <dbReference type="Rhea" id="RHEA:15101"/>
        <dbReference type="ChEBI" id="CHEBI:15378"/>
        <dbReference type="ChEBI" id="CHEBI:16526"/>
        <dbReference type="ChEBI" id="CHEBI:32551"/>
        <dbReference type="ChEBI" id="CHEBI:57791"/>
        <dbReference type="EC" id="4.1.1.20"/>
    </reaction>
</comment>
<proteinExistence type="inferred from homology"/>
<feature type="binding site" evidence="5">
    <location>
        <begin position="347"/>
        <end position="350"/>
    </location>
    <ligand>
        <name>pyridoxal 5'-phosphate</name>
        <dbReference type="ChEBI" id="CHEBI:597326"/>
    </ligand>
</feature>
<dbReference type="Proteomes" id="UP000540919">
    <property type="component" value="Unassembled WGS sequence"/>
</dbReference>
<evidence type="ECO:0000313" key="9">
    <source>
        <dbReference type="EMBL" id="NVF10983.1"/>
    </source>
</evidence>
<feature type="binding site" evidence="5">
    <location>
        <position position="419"/>
    </location>
    <ligand>
        <name>substrate</name>
    </ligand>
</feature>
<dbReference type="NCBIfam" id="TIGR01048">
    <property type="entry name" value="lysA"/>
    <property type="match status" value="1"/>
</dbReference>
<dbReference type="Gene3D" id="3.20.20.10">
    <property type="entry name" value="Alanine racemase"/>
    <property type="match status" value="1"/>
</dbReference>
<feature type="binding site" evidence="5">
    <location>
        <position position="305"/>
    </location>
    <ligand>
        <name>pyridoxal 5'-phosphate</name>
        <dbReference type="ChEBI" id="CHEBI:597326"/>
    </ligand>
</feature>
<keyword evidence="10" id="KW-1185">Reference proteome</keyword>
<sequence>MISKSLKGITAEIPHGVGCIQNMDATVNKDVPILIGELTILRRKEIMGLLLMIFLMGGFMLDNNFENKDGILYIGGVSVEKLKDKYQTPLYIFDQKSLKNRTKAFVDNFKSLKFDTEVVYATKAFSNLYVLSLLNNYNILFDCVSKEEIFVCLKAGVDSSRIHFHGNNKSKDELEYAIDKNIGLIIIDSVDEYYLLDSILNEKNKKIDVLIRINPDVKTDTHKFIQTSNADSKFGLNIRDKNTKIFISKSLKNKNMHILGFHAHIGSQVKNLDFFKEEAKIMLKYMKEIEEDNSYKFSHINLGGGFGTKERIEDRDLDIEVFLKDYIKTIENLLVYYKLDIKNVGIEPGRSLISKSGSMLYTIGSTKKTLEGFPLIFVDGGMSDNIRPSLYDAKYSSILANKLNNEANIIYRVGGKLCESGDILIDEVKLPKVERDDLLLIPYSGAYTYSMASNYNKQRKAAVVFVEDGCDYLAVRRESLDDLISRDEIYKGEINERI</sequence>
<keyword evidence="4 5" id="KW-0456">Lyase</keyword>
<evidence type="ECO:0000256" key="3">
    <source>
        <dbReference type="ARBA" id="ARBA00022898"/>
    </source>
</evidence>
<feature type="binding site" evidence="5">
    <location>
        <position position="387"/>
    </location>
    <ligand>
        <name>substrate</name>
    </ligand>
</feature>
<dbReference type="PANTHER" id="PTHR43727">
    <property type="entry name" value="DIAMINOPIMELATE DECARBOXYLASE"/>
    <property type="match status" value="1"/>
</dbReference>
<dbReference type="InterPro" id="IPR002986">
    <property type="entry name" value="DAP_deCOOHase_LysA"/>
</dbReference>
<feature type="binding site" evidence="5">
    <location>
        <position position="350"/>
    </location>
    <ligand>
        <name>substrate</name>
    </ligand>
</feature>
<feature type="binding site" evidence="5">
    <location>
        <position position="447"/>
    </location>
    <ligand>
        <name>substrate</name>
    </ligand>
</feature>
<keyword evidence="2 5" id="KW-0210">Decarboxylase</keyword>
<dbReference type="PRINTS" id="PR01181">
    <property type="entry name" value="DAPDCRBXLASE"/>
</dbReference>
<dbReference type="HAMAP" id="MF_02120">
    <property type="entry name" value="LysA"/>
    <property type="match status" value="1"/>
</dbReference>
<protein>
    <recommendedName>
        <fullName evidence="5 6">Diaminopimelate decarboxylase</fullName>
        <shortName evidence="5">DAP decarboxylase</shortName>
        <shortName evidence="5">DAPDC</shortName>
        <ecNumber evidence="5 6">4.1.1.20</ecNumber>
    </recommendedName>
</protein>
<feature type="binding site" evidence="5">
    <location>
        <position position="391"/>
    </location>
    <ligand>
        <name>substrate</name>
    </ligand>
</feature>
<comment type="subunit">
    <text evidence="5">Homodimer.</text>
</comment>
<comment type="function">
    <text evidence="5">Specifically catalyzes the decarboxylation of meso-diaminopimelate (meso-DAP) to L-lysine.</text>
</comment>
<comment type="cofactor">
    <cofactor evidence="1 5 7">
        <name>pyridoxal 5'-phosphate</name>
        <dbReference type="ChEBI" id="CHEBI:597326"/>
    </cofactor>
</comment>
<comment type="pathway">
    <text evidence="5 7">Amino-acid biosynthesis; L-lysine biosynthesis via DAP pathway; L-lysine from DL-2,6-diaminopimelate: step 1/1.</text>
</comment>
<feature type="binding site" evidence="5">
    <location>
        <position position="447"/>
    </location>
    <ligand>
        <name>pyridoxal 5'-phosphate</name>
        <dbReference type="ChEBI" id="CHEBI:597326"/>
    </ligand>
</feature>
<comment type="caution">
    <text evidence="9">The sequence shown here is derived from an EMBL/GenBank/DDBJ whole genome shotgun (WGS) entry which is preliminary data.</text>
</comment>
<evidence type="ECO:0000256" key="4">
    <source>
        <dbReference type="ARBA" id="ARBA00023239"/>
    </source>
</evidence>
<evidence type="ECO:0000256" key="1">
    <source>
        <dbReference type="ARBA" id="ARBA00001933"/>
    </source>
</evidence>
<comment type="similarity">
    <text evidence="5">Belongs to the Orn/Lys/Arg decarboxylase class-II family. LysA subfamily.</text>
</comment>
<dbReference type="Pfam" id="PF02784">
    <property type="entry name" value="Orn_Arg_deC_N"/>
    <property type="match status" value="1"/>
</dbReference>
<feature type="modified residue" description="N6-(pyridoxal phosphate)lysine" evidence="5">
    <location>
        <position position="123"/>
    </location>
</feature>
<evidence type="ECO:0000256" key="5">
    <source>
        <dbReference type="HAMAP-Rule" id="MF_02120"/>
    </source>
</evidence>
<reference evidence="9 10" key="1">
    <citation type="submission" date="2020-06" db="EMBL/GenBank/DDBJ databases">
        <title>Anaerococcus sp. nov., isolated form swine feces.</title>
        <authorList>
            <person name="Yu S."/>
        </authorList>
    </citation>
    <scope>NUCLEOTIDE SEQUENCE [LARGE SCALE GENOMIC DNA]</scope>
    <source>
        <strain evidence="9 10">AGMB00486</strain>
    </source>
</reference>
<dbReference type="EC" id="4.1.1.20" evidence="5 6"/>
<keyword evidence="5 7" id="KW-0457">Lysine biosynthesis</keyword>
<dbReference type="InterPro" id="IPR022644">
    <property type="entry name" value="De-COase2_N"/>
</dbReference>
<evidence type="ECO:0000259" key="8">
    <source>
        <dbReference type="Pfam" id="PF02784"/>
    </source>
</evidence>
<name>A0ABX2N8H3_9FIRM</name>
<dbReference type="GO" id="GO:0008836">
    <property type="term" value="F:diaminopimelate decarboxylase activity"/>
    <property type="evidence" value="ECO:0007669"/>
    <property type="project" value="UniProtKB-EC"/>
</dbReference>
<evidence type="ECO:0000313" key="10">
    <source>
        <dbReference type="Proteomes" id="UP000540919"/>
    </source>
</evidence>
<dbReference type="SUPFAM" id="SSF50621">
    <property type="entry name" value="Alanine racemase C-terminal domain-like"/>
    <property type="match status" value="1"/>
</dbReference>
<accession>A0ABX2N8H3</accession>
<feature type="domain" description="Orn/DAP/Arg decarboxylase 2 N-terminal" evidence="8">
    <location>
        <begin position="97"/>
        <end position="353"/>
    </location>
</feature>
<evidence type="ECO:0000256" key="6">
    <source>
        <dbReference type="NCBIfam" id="TIGR01048"/>
    </source>
</evidence>
<dbReference type="EMBL" id="JABVBA010000002">
    <property type="protein sequence ID" value="NVF10983.1"/>
    <property type="molecule type" value="Genomic_DNA"/>
</dbReference>
<dbReference type="CDD" id="cd06828">
    <property type="entry name" value="PLPDE_III_DapDC"/>
    <property type="match status" value="1"/>
</dbReference>
<dbReference type="SUPFAM" id="SSF51419">
    <property type="entry name" value="PLP-binding barrel"/>
    <property type="match status" value="1"/>
</dbReference>
<dbReference type="InterPro" id="IPR029066">
    <property type="entry name" value="PLP-binding_barrel"/>
</dbReference>